<protein>
    <submittedName>
        <fullName evidence="1">Uncharacterized protein</fullName>
    </submittedName>
</protein>
<gene>
    <name evidence="1" type="ORF">MGN01_16800</name>
</gene>
<keyword evidence="2" id="KW-1185">Reference proteome</keyword>
<reference evidence="1 2" key="1">
    <citation type="submission" date="2019-07" db="EMBL/GenBank/DDBJ databases">
        <title>Whole genome shotgun sequence of Methylobacterium gnaphalii NBRC 107716.</title>
        <authorList>
            <person name="Hosoyama A."/>
            <person name="Uohara A."/>
            <person name="Ohji S."/>
            <person name="Ichikawa N."/>
        </authorList>
    </citation>
    <scope>NUCLEOTIDE SEQUENCE [LARGE SCALE GENOMIC DNA]</scope>
    <source>
        <strain evidence="1 2">NBRC 107716</strain>
    </source>
</reference>
<comment type="caution">
    <text evidence="1">The sequence shown here is derived from an EMBL/GenBank/DDBJ whole genome shotgun (WGS) entry which is preliminary data.</text>
</comment>
<organism evidence="1 2">
    <name type="scientific">Methylobacterium gnaphalii</name>
    <dbReference type="NCBI Taxonomy" id="1010610"/>
    <lineage>
        <taxon>Bacteria</taxon>
        <taxon>Pseudomonadati</taxon>
        <taxon>Pseudomonadota</taxon>
        <taxon>Alphaproteobacteria</taxon>
        <taxon>Hyphomicrobiales</taxon>
        <taxon>Methylobacteriaceae</taxon>
        <taxon>Methylobacterium</taxon>
    </lineage>
</organism>
<dbReference type="EMBL" id="BJZV01000007">
    <property type="protein sequence ID" value="GEP09835.1"/>
    <property type="molecule type" value="Genomic_DNA"/>
</dbReference>
<dbReference type="Proteomes" id="UP000321750">
    <property type="component" value="Unassembled WGS sequence"/>
</dbReference>
<sequence>MTPGQRSALLSMLDAIRACSCCLPDIRERADALEMKLSPLHALYRKLGLA</sequence>
<name>A0A512JIP5_9HYPH</name>
<proteinExistence type="predicted"/>
<dbReference type="AlphaFoldDB" id="A0A512JIP5"/>
<accession>A0A512JIP5</accession>
<evidence type="ECO:0000313" key="1">
    <source>
        <dbReference type="EMBL" id="GEP09835.1"/>
    </source>
</evidence>
<evidence type="ECO:0000313" key="2">
    <source>
        <dbReference type="Proteomes" id="UP000321750"/>
    </source>
</evidence>